<organism evidence="6 7">
    <name type="scientific">Lactiplantibacillus fabifermentans T30PCM01</name>
    <dbReference type="NCBI Taxonomy" id="1400520"/>
    <lineage>
        <taxon>Bacteria</taxon>
        <taxon>Bacillati</taxon>
        <taxon>Bacillota</taxon>
        <taxon>Bacilli</taxon>
        <taxon>Lactobacillales</taxon>
        <taxon>Lactobacillaceae</taxon>
        <taxon>Lactiplantibacillus</taxon>
    </lineage>
</organism>
<dbReference type="Gene3D" id="1.10.357.10">
    <property type="entry name" value="Tetracycline Repressor, domain 2"/>
    <property type="match status" value="1"/>
</dbReference>
<feature type="domain" description="HTH tetR-type" evidence="5">
    <location>
        <begin position="1"/>
        <end position="61"/>
    </location>
</feature>
<dbReference type="eggNOG" id="ENOG5030A8Q">
    <property type="taxonomic scope" value="Bacteria"/>
</dbReference>
<dbReference type="PANTHER" id="PTHR30055">
    <property type="entry name" value="HTH-TYPE TRANSCRIPTIONAL REGULATOR RUTR"/>
    <property type="match status" value="1"/>
</dbReference>
<evidence type="ECO:0000256" key="1">
    <source>
        <dbReference type="ARBA" id="ARBA00023015"/>
    </source>
</evidence>
<feature type="DNA-binding region" description="H-T-H motif" evidence="4">
    <location>
        <begin position="24"/>
        <end position="43"/>
    </location>
</feature>
<keyword evidence="2 4" id="KW-0238">DNA-binding</keyword>
<dbReference type="SUPFAM" id="SSF46689">
    <property type="entry name" value="Homeodomain-like"/>
    <property type="match status" value="1"/>
</dbReference>
<protein>
    <recommendedName>
        <fullName evidence="5">HTH tetR-type domain-containing protein</fullName>
    </recommendedName>
</protein>
<dbReference type="InterPro" id="IPR001647">
    <property type="entry name" value="HTH_TetR"/>
</dbReference>
<evidence type="ECO:0000256" key="4">
    <source>
        <dbReference type="PROSITE-ProRule" id="PRU00335"/>
    </source>
</evidence>
<dbReference type="GO" id="GO:0000976">
    <property type="term" value="F:transcription cis-regulatory region binding"/>
    <property type="evidence" value="ECO:0007669"/>
    <property type="project" value="TreeGrafter"/>
</dbReference>
<dbReference type="PATRIC" id="fig|1400520.3.peg.3337"/>
<dbReference type="PROSITE" id="PS50977">
    <property type="entry name" value="HTH_TETR_2"/>
    <property type="match status" value="1"/>
</dbReference>
<proteinExistence type="predicted"/>
<name>W6TBG8_9LACO</name>
<comment type="caution">
    <text evidence="6">The sequence shown here is derived from an EMBL/GenBank/DDBJ whole genome shotgun (WGS) entry which is preliminary data.</text>
</comment>
<evidence type="ECO:0000259" key="5">
    <source>
        <dbReference type="PROSITE" id="PS50977"/>
    </source>
</evidence>
<dbReference type="Proteomes" id="UP000019247">
    <property type="component" value="Unassembled WGS sequence"/>
</dbReference>
<dbReference type="InterPro" id="IPR050109">
    <property type="entry name" value="HTH-type_TetR-like_transc_reg"/>
</dbReference>
<dbReference type="HOGENOM" id="CLU_1276289_0_0_9"/>
<sequence length="214" mass="24035">MINKHDLTVNLNHIILIEGFQKLSMSKMAAAVGVSRATLYLYFKNKDDVIQAVVARHFQFMTENPIPEQFAATSFSPVWLKSLLLMGATTETFMTDLRHNYPDLAQRLTQAYQEYFTQLVTYVGQAQAADFVLATYQADFVVFQAQTLVKGILQQVRAHQITLSQAETYLDDGITMQLHGLLTPAALQQLDTSAEAPFKAVIFAEFRATYALIS</sequence>
<dbReference type="OrthoDB" id="881297at2"/>
<evidence type="ECO:0000313" key="6">
    <source>
        <dbReference type="EMBL" id="ETY72615.1"/>
    </source>
</evidence>
<reference evidence="6 7" key="1">
    <citation type="journal article" date="2014" name="Genome Announc.">
        <title>Genome Sequence of Lactobacillus fabifermentans Strain T30PCM01, Isolated from Fermenting Grape Marc.</title>
        <authorList>
            <person name="Treu L."/>
            <person name="Vendramin V."/>
            <person name="Bovo B."/>
            <person name="Giacomini A."/>
            <person name="Corich V."/>
            <person name="Campanaro S."/>
        </authorList>
    </citation>
    <scope>NUCLEOTIDE SEQUENCE [LARGE SCALE GENOMIC DNA]</scope>
    <source>
        <strain evidence="6 7">T30PCM01</strain>
    </source>
</reference>
<dbReference type="PANTHER" id="PTHR30055:SF234">
    <property type="entry name" value="HTH-TYPE TRANSCRIPTIONAL REGULATOR BETI"/>
    <property type="match status" value="1"/>
</dbReference>
<dbReference type="GO" id="GO:0003700">
    <property type="term" value="F:DNA-binding transcription factor activity"/>
    <property type="evidence" value="ECO:0007669"/>
    <property type="project" value="TreeGrafter"/>
</dbReference>
<keyword evidence="3" id="KW-0804">Transcription</keyword>
<dbReference type="Pfam" id="PF00440">
    <property type="entry name" value="TetR_N"/>
    <property type="match status" value="1"/>
</dbReference>
<gene>
    <name evidence="6" type="ORF">LFAB_16960</name>
</gene>
<evidence type="ECO:0000313" key="7">
    <source>
        <dbReference type="Proteomes" id="UP000019247"/>
    </source>
</evidence>
<dbReference type="InterPro" id="IPR009057">
    <property type="entry name" value="Homeodomain-like_sf"/>
</dbReference>
<dbReference type="AlphaFoldDB" id="W6TBG8"/>
<evidence type="ECO:0000256" key="2">
    <source>
        <dbReference type="ARBA" id="ARBA00023125"/>
    </source>
</evidence>
<evidence type="ECO:0000256" key="3">
    <source>
        <dbReference type="ARBA" id="ARBA00023163"/>
    </source>
</evidence>
<dbReference type="RefSeq" id="WP_051502114.1">
    <property type="nucleotide sequence ID" value="NZ_KK036540.1"/>
</dbReference>
<dbReference type="PROSITE" id="PS01081">
    <property type="entry name" value="HTH_TETR_1"/>
    <property type="match status" value="1"/>
</dbReference>
<accession>W6TBG8</accession>
<dbReference type="InterPro" id="IPR023772">
    <property type="entry name" value="DNA-bd_HTH_TetR-type_CS"/>
</dbReference>
<dbReference type="STRING" id="1400520.LFAB_16960"/>
<keyword evidence="1" id="KW-0805">Transcription regulation</keyword>
<dbReference type="EMBL" id="AWWK01000094">
    <property type="protein sequence ID" value="ETY72615.1"/>
    <property type="molecule type" value="Genomic_DNA"/>
</dbReference>